<dbReference type="AlphaFoldDB" id="A0A0J7IYJ1"/>
<accession>A0A0J7IYJ1</accession>
<name>A0A0J7IYJ1_9FLAO</name>
<organism evidence="2 3">
    <name type="scientific">Chryseobacterium koreense CCUG 49689</name>
    <dbReference type="NCBI Taxonomy" id="1304281"/>
    <lineage>
        <taxon>Bacteria</taxon>
        <taxon>Pseudomonadati</taxon>
        <taxon>Bacteroidota</taxon>
        <taxon>Flavobacteriia</taxon>
        <taxon>Flavobacteriales</taxon>
        <taxon>Weeksellaceae</taxon>
        <taxon>Chryseobacterium group</taxon>
        <taxon>Chryseobacterium</taxon>
    </lineage>
</organism>
<dbReference type="EMBL" id="LFNG01000012">
    <property type="protein sequence ID" value="KMQ70879.1"/>
    <property type="molecule type" value="Genomic_DNA"/>
</dbReference>
<keyword evidence="1" id="KW-0472">Membrane</keyword>
<reference evidence="2 3" key="1">
    <citation type="journal article" date="2004" name="Int. J. Syst. Evol. Microbiol.">
        <title>Kaistella koreensis gen. nov., sp. nov., a novel member of the Chryseobacterium-Bergeyella-Riemerella branch.</title>
        <authorList>
            <person name="Kim M.K."/>
            <person name="Im W.T."/>
            <person name="Shin Y.K."/>
            <person name="Lim J.H."/>
            <person name="Kim S.H."/>
            <person name="Lee B.C."/>
            <person name="Park M.Y."/>
            <person name="Lee K.Y."/>
            <person name="Lee S.T."/>
        </authorList>
    </citation>
    <scope>NUCLEOTIDE SEQUENCE [LARGE SCALE GENOMIC DNA]</scope>
    <source>
        <strain evidence="2 3">CCUG 49689</strain>
    </source>
</reference>
<comment type="caution">
    <text evidence="2">The sequence shown here is derived from an EMBL/GenBank/DDBJ whole genome shotgun (WGS) entry which is preliminary data.</text>
</comment>
<protein>
    <submittedName>
        <fullName evidence="2">Uncharacterized protein</fullName>
    </submittedName>
</protein>
<keyword evidence="1" id="KW-0812">Transmembrane</keyword>
<sequence length="88" mass="10389">MNKIDFTPDRISDLPAGRQVSALRVEGSNPSRVTENGMNSSICPFFYLFDWMAKLIFFIYSLQFVAYSLIRIRYSIFFTLFKVFFTKY</sequence>
<proteinExistence type="predicted"/>
<keyword evidence="3" id="KW-1185">Reference proteome</keyword>
<dbReference type="PATRIC" id="fig|1304281.5.peg.2073"/>
<gene>
    <name evidence="2" type="ORF">ACM44_09620</name>
</gene>
<keyword evidence="1" id="KW-1133">Transmembrane helix</keyword>
<evidence type="ECO:0000256" key="1">
    <source>
        <dbReference type="SAM" id="Phobius"/>
    </source>
</evidence>
<evidence type="ECO:0000313" key="2">
    <source>
        <dbReference type="EMBL" id="KMQ70879.1"/>
    </source>
</evidence>
<dbReference type="STRING" id="1304281.ACM44_09620"/>
<feature type="transmembrane region" description="Helical" evidence="1">
    <location>
        <begin position="51"/>
        <end position="70"/>
    </location>
</feature>
<dbReference type="Proteomes" id="UP000035900">
    <property type="component" value="Unassembled WGS sequence"/>
</dbReference>
<evidence type="ECO:0000313" key="3">
    <source>
        <dbReference type="Proteomes" id="UP000035900"/>
    </source>
</evidence>